<name>A0A9D4WQ68_PEA</name>
<protein>
    <submittedName>
        <fullName evidence="1">Uncharacterized protein</fullName>
    </submittedName>
</protein>
<keyword evidence="2" id="KW-1185">Reference proteome</keyword>
<dbReference type="EMBL" id="JAMSHJ010000005">
    <property type="protein sequence ID" value="KAI5405769.1"/>
    <property type="molecule type" value="Genomic_DNA"/>
</dbReference>
<sequence>MDKCHLLSTPVVVSSLYMEKDPFRSREKDEELLGPEVPYLSAIGALIWLQEEDIDEVTTSGWTLKRDLDITDRIICYAEELKRWSRWKHMKFKEEVKDCMEEMERYSSRNEPDNVDHFLEARQKHSKPLIQEENIWKQHAKMH</sequence>
<comment type="caution">
    <text evidence="1">The sequence shown here is derived from an EMBL/GenBank/DDBJ whole genome shotgun (WGS) entry which is preliminary data.</text>
</comment>
<dbReference type="AlphaFoldDB" id="A0A9D4WQ68"/>
<evidence type="ECO:0000313" key="2">
    <source>
        <dbReference type="Proteomes" id="UP001058974"/>
    </source>
</evidence>
<gene>
    <name evidence="1" type="ORF">KIW84_052511</name>
</gene>
<proteinExistence type="predicted"/>
<evidence type="ECO:0000313" key="1">
    <source>
        <dbReference type="EMBL" id="KAI5405769.1"/>
    </source>
</evidence>
<accession>A0A9D4WQ68</accession>
<dbReference type="Gramene" id="Psat05G0251100-T1">
    <property type="protein sequence ID" value="KAI5405769.1"/>
    <property type="gene ID" value="KIW84_052511"/>
</dbReference>
<reference evidence="1 2" key="1">
    <citation type="journal article" date="2022" name="Nat. Genet.">
        <title>Improved pea reference genome and pan-genome highlight genomic features and evolutionary characteristics.</title>
        <authorList>
            <person name="Yang T."/>
            <person name="Liu R."/>
            <person name="Luo Y."/>
            <person name="Hu S."/>
            <person name="Wang D."/>
            <person name="Wang C."/>
            <person name="Pandey M.K."/>
            <person name="Ge S."/>
            <person name="Xu Q."/>
            <person name="Li N."/>
            <person name="Li G."/>
            <person name="Huang Y."/>
            <person name="Saxena R.K."/>
            <person name="Ji Y."/>
            <person name="Li M."/>
            <person name="Yan X."/>
            <person name="He Y."/>
            <person name="Liu Y."/>
            <person name="Wang X."/>
            <person name="Xiang C."/>
            <person name="Varshney R.K."/>
            <person name="Ding H."/>
            <person name="Gao S."/>
            <person name="Zong X."/>
        </authorList>
    </citation>
    <scope>NUCLEOTIDE SEQUENCE [LARGE SCALE GENOMIC DNA]</scope>
    <source>
        <strain evidence="1 2">cv. Zhongwan 6</strain>
    </source>
</reference>
<dbReference type="Proteomes" id="UP001058974">
    <property type="component" value="Chromosome 5"/>
</dbReference>
<organism evidence="1 2">
    <name type="scientific">Pisum sativum</name>
    <name type="common">Garden pea</name>
    <name type="synonym">Lathyrus oleraceus</name>
    <dbReference type="NCBI Taxonomy" id="3888"/>
    <lineage>
        <taxon>Eukaryota</taxon>
        <taxon>Viridiplantae</taxon>
        <taxon>Streptophyta</taxon>
        <taxon>Embryophyta</taxon>
        <taxon>Tracheophyta</taxon>
        <taxon>Spermatophyta</taxon>
        <taxon>Magnoliopsida</taxon>
        <taxon>eudicotyledons</taxon>
        <taxon>Gunneridae</taxon>
        <taxon>Pentapetalae</taxon>
        <taxon>rosids</taxon>
        <taxon>fabids</taxon>
        <taxon>Fabales</taxon>
        <taxon>Fabaceae</taxon>
        <taxon>Papilionoideae</taxon>
        <taxon>50 kb inversion clade</taxon>
        <taxon>NPAAA clade</taxon>
        <taxon>Hologalegina</taxon>
        <taxon>IRL clade</taxon>
        <taxon>Fabeae</taxon>
        <taxon>Lathyrus</taxon>
    </lineage>
</organism>